<dbReference type="EMBL" id="CP002453">
    <property type="protein sequence ID" value="ADV50391.1"/>
    <property type="molecule type" value="Genomic_DNA"/>
</dbReference>
<keyword evidence="2" id="KW-1185">Reference proteome</keyword>
<dbReference type="HOGENOM" id="CLU_149183_0_0_10"/>
<protein>
    <submittedName>
        <fullName evidence="1">Uncharacterized protein</fullName>
    </submittedName>
</protein>
<dbReference type="STRING" id="688270.Celal_3117"/>
<dbReference type="Proteomes" id="UP000008634">
    <property type="component" value="Chromosome"/>
</dbReference>
<sequence>MEHEQDLALILTDFYSNVPTPQILIIEEVSSLRAFFATVNKTRKPGLAFPTVDFSKERILIYACGAQYGTAIPQLSISKEDNDELVINCLFEQPLHTTAVVASPFAIYKIKRSPKHIRFTRTE</sequence>
<evidence type="ECO:0000313" key="2">
    <source>
        <dbReference type="Proteomes" id="UP000008634"/>
    </source>
</evidence>
<dbReference type="AlphaFoldDB" id="E6X449"/>
<reference evidence="1 2" key="1">
    <citation type="journal article" date="2010" name="Stand. Genomic Sci.">
        <title>Complete genome sequence of Cellulophaga algicola type strain (IC166).</title>
        <authorList>
            <person name="Abt B."/>
            <person name="Lu M."/>
            <person name="Misra M."/>
            <person name="Han C."/>
            <person name="Nolan M."/>
            <person name="Lucas S."/>
            <person name="Hammon N."/>
            <person name="Deshpande S."/>
            <person name="Cheng J.F."/>
            <person name="Tapia R."/>
            <person name="Goodwin L."/>
            <person name="Pitluck S."/>
            <person name="Liolios K."/>
            <person name="Pagani I."/>
            <person name="Ivanova N."/>
            <person name="Mavromatis K."/>
            <person name="Ovchinikova G."/>
            <person name="Pati A."/>
            <person name="Chen A."/>
            <person name="Palaniappan K."/>
            <person name="Land M."/>
            <person name="Hauser L."/>
            <person name="Chang Y.J."/>
            <person name="Jeffries C.D."/>
            <person name="Detter J.C."/>
            <person name="Brambilla E."/>
            <person name="Rohde M."/>
            <person name="Tindall B.J."/>
            <person name="Goker M."/>
            <person name="Woyke T."/>
            <person name="Bristow J."/>
            <person name="Eisen J.A."/>
            <person name="Markowitz V."/>
            <person name="Hugenholtz P."/>
            <person name="Kyrpides N.C."/>
            <person name="Klenk H.P."/>
            <person name="Lapidus A."/>
        </authorList>
    </citation>
    <scope>NUCLEOTIDE SEQUENCE [LARGE SCALE GENOMIC DNA]</scope>
    <source>
        <strain evidence="2">DSM 14237 / IC166 / ACAM 630</strain>
    </source>
</reference>
<gene>
    <name evidence="1" type="ordered locus">Celal_3117</name>
</gene>
<organism evidence="1 2">
    <name type="scientific">Cellulophaga algicola (strain DSM 14237 / IC166 / ACAM 630)</name>
    <dbReference type="NCBI Taxonomy" id="688270"/>
    <lineage>
        <taxon>Bacteria</taxon>
        <taxon>Pseudomonadati</taxon>
        <taxon>Bacteroidota</taxon>
        <taxon>Flavobacteriia</taxon>
        <taxon>Flavobacteriales</taxon>
        <taxon>Flavobacteriaceae</taxon>
        <taxon>Cellulophaga</taxon>
    </lineage>
</organism>
<evidence type="ECO:0000313" key="1">
    <source>
        <dbReference type="EMBL" id="ADV50391.1"/>
    </source>
</evidence>
<dbReference type="KEGG" id="cao:Celal_3117"/>
<dbReference type="eggNOG" id="ENOG5032Y9F">
    <property type="taxonomic scope" value="Bacteria"/>
</dbReference>
<name>E6X449_CELAD</name>
<proteinExistence type="predicted"/>
<accession>E6X449</accession>